<dbReference type="SUPFAM" id="SSF55781">
    <property type="entry name" value="GAF domain-like"/>
    <property type="match status" value="1"/>
</dbReference>
<sequence>MRTVAANNWSVLNNIIYKIYTTADLTLMRQQFLEQMKMVLDFDGAEFYLTEVNEGHKFCRSVKYNCEIDGEGMFHEMMKKSTLSFLGKSIVFRETDIIPTEIRLKSSYYKEYYVLNNWQYSMHLLLGDGKDCVGLVTLYRTIGKDNFDSDDMFIFELMKDHLLFRLSEERRNRQEIQEKLTVSEAVQKYHLTKRENTILSLLMKGKDNNEISGELVISVNTLKKHILNIYRKLDINHRVQLFKMIKEKE</sequence>
<dbReference type="InterPro" id="IPR016032">
    <property type="entry name" value="Sig_transdc_resp-reg_C-effctor"/>
</dbReference>
<evidence type="ECO:0000259" key="4">
    <source>
        <dbReference type="PROSITE" id="PS50043"/>
    </source>
</evidence>
<dbReference type="InterPro" id="IPR000792">
    <property type="entry name" value="Tscrpt_reg_LuxR_C"/>
</dbReference>
<dbReference type="EMBL" id="JAOQJQ010000004">
    <property type="protein sequence ID" value="MCU6762969.1"/>
    <property type="molecule type" value="Genomic_DNA"/>
</dbReference>
<comment type="caution">
    <text evidence="5">The sequence shown here is derived from an EMBL/GenBank/DDBJ whole genome shotgun (WGS) entry which is preliminary data.</text>
</comment>
<dbReference type="Gene3D" id="1.10.10.10">
    <property type="entry name" value="Winged helix-like DNA-binding domain superfamily/Winged helix DNA-binding domain"/>
    <property type="match status" value="1"/>
</dbReference>
<gene>
    <name evidence="5" type="ORF">OCV88_11560</name>
</gene>
<keyword evidence="2" id="KW-0238">DNA-binding</keyword>
<name>A0ABT2TL85_9FIRM</name>
<evidence type="ECO:0000313" key="5">
    <source>
        <dbReference type="EMBL" id="MCU6762969.1"/>
    </source>
</evidence>
<dbReference type="PANTHER" id="PTHR44688">
    <property type="entry name" value="DNA-BINDING TRANSCRIPTIONAL ACTIVATOR DEVR_DOSR"/>
    <property type="match status" value="1"/>
</dbReference>
<keyword evidence="3" id="KW-0804">Transcription</keyword>
<dbReference type="SMART" id="SM00421">
    <property type="entry name" value="HTH_LUXR"/>
    <property type="match status" value="1"/>
</dbReference>
<keyword evidence="6" id="KW-1185">Reference proteome</keyword>
<dbReference type="SUPFAM" id="SSF46894">
    <property type="entry name" value="C-terminal effector domain of the bipartite response regulators"/>
    <property type="match status" value="1"/>
</dbReference>
<dbReference type="Pfam" id="PF00196">
    <property type="entry name" value="GerE"/>
    <property type="match status" value="1"/>
</dbReference>
<feature type="domain" description="HTH luxR-type" evidence="4">
    <location>
        <begin position="184"/>
        <end position="249"/>
    </location>
</feature>
<dbReference type="PROSITE" id="PS50043">
    <property type="entry name" value="HTH_LUXR_2"/>
    <property type="match status" value="1"/>
</dbReference>
<evidence type="ECO:0000256" key="3">
    <source>
        <dbReference type="ARBA" id="ARBA00023163"/>
    </source>
</evidence>
<reference evidence="5 6" key="1">
    <citation type="journal article" date="2021" name="ISME Commun">
        <title>Automated analysis of genomic sequences facilitates high-throughput and comprehensive description of bacteria.</title>
        <authorList>
            <person name="Hitch T.C.A."/>
        </authorList>
    </citation>
    <scope>NUCLEOTIDE SEQUENCE [LARGE SCALE GENOMIC DNA]</scope>
    <source>
        <strain evidence="5 6">Sanger_109</strain>
    </source>
</reference>
<dbReference type="CDD" id="cd06170">
    <property type="entry name" value="LuxR_C_like"/>
    <property type="match status" value="1"/>
</dbReference>
<evidence type="ECO:0000256" key="2">
    <source>
        <dbReference type="ARBA" id="ARBA00023125"/>
    </source>
</evidence>
<accession>A0ABT2TL85</accession>
<evidence type="ECO:0000256" key="1">
    <source>
        <dbReference type="ARBA" id="ARBA00023015"/>
    </source>
</evidence>
<dbReference type="PROSITE" id="PS00622">
    <property type="entry name" value="HTH_LUXR_1"/>
    <property type="match status" value="1"/>
</dbReference>
<dbReference type="RefSeq" id="WP_262591231.1">
    <property type="nucleotide sequence ID" value="NZ_JAOQJQ010000004.1"/>
</dbReference>
<dbReference type="Proteomes" id="UP001652442">
    <property type="component" value="Unassembled WGS sequence"/>
</dbReference>
<dbReference type="InterPro" id="IPR036388">
    <property type="entry name" value="WH-like_DNA-bd_sf"/>
</dbReference>
<protein>
    <submittedName>
        <fullName evidence="5">Helix-turn-helix transcriptional regulator</fullName>
    </submittedName>
</protein>
<proteinExistence type="predicted"/>
<evidence type="ECO:0000313" key="6">
    <source>
        <dbReference type="Proteomes" id="UP001652442"/>
    </source>
</evidence>
<keyword evidence="1" id="KW-0805">Transcription regulation</keyword>
<dbReference type="PRINTS" id="PR00038">
    <property type="entry name" value="HTHLUXR"/>
</dbReference>
<dbReference type="PANTHER" id="PTHR44688:SF16">
    <property type="entry name" value="DNA-BINDING TRANSCRIPTIONAL ACTIVATOR DEVR_DOSR"/>
    <property type="match status" value="1"/>
</dbReference>
<organism evidence="5 6">
    <name type="scientific">Brotonthovivens ammoniilytica</name>
    <dbReference type="NCBI Taxonomy" id="2981725"/>
    <lineage>
        <taxon>Bacteria</taxon>
        <taxon>Bacillati</taxon>
        <taxon>Bacillota</taxon>
        <taxon>Clostridia</taxon>
        <taxon>Lachnospirales</taxon>
        <taxon>Lachnospiraceae</taxon>
        <taxon>Brotonthovivens</taxon>
    </lineage>
</organism>